<accession>A0A8D8VN67</accession>
<organism evidence="1">
    <name type="scientific">Cacopsylla melanoneura</name>
    <dbReference type="NCBI Taxonomy" id="428564"/>
    <lineage>
        <taxon>Eukaryota</taxon>
        <taxon>Metazoa</taxon>
        <taxon>Ecdysozoa</taxon>
        <taxon>Arthropoda</taxon>
        <taxon>Hexapoda</taxon>
        <taxon>Insecta</taxon>
        <taxon>Pterygota</taxon>
        <taxon>Neoptera</taxon>
        <taxon>Paraneoptera</taxon>
        <taxon>Hemiptera</taxon>
        <taxon>Sternorrhyncha</taxon>
        <taxon>Psylloidea</taxon>
        <taxon>Psyllidae</taxon>
        <taxon>Psyllinae</taxon>
        <taxon>Cacopsylla</taxon>
    </lineage>
</organism>
<proteinExistence type="predicted"/>
<dbReference type="EMBL" id="HBUF01294136">
    <property type="protein sequence ID" value="CAG6689814.1"/>
    <property type="molecule type" value="Transcribed_RNA"/>
</dbReference>
<reference evidence="1" key="1">
    <citation type="submission" date="2021-05" db="EMBL/GenBank/DDBJ databases">
        <authorList>
            <person name="Alioto T."/>
            <person name="Alioto T."/>
            <person name="Gomez Garrido J."/>
        </authorList>
    </citation>
    <scope>NUCLEOTIDE SEQUENCE</scope>
</reference>
<evidence type="ECO:0000313" key="1">
    <source>
        <dbReference type="EMBL" id="CAG6627634.1"/>
    </source>
</evidence>
<dbReference type="EMBL" id="HBUF01571817">
    <property type="protein sequence ID" value="CAG6766894.1"/>
    <property type="molecule type" value="Transcribed_RNA"/>
</dbReference>
<dbReference type="EMBL" id="HBUF01065917">
    <property type="protein sequence ID" value="CAG6627634.1"/>
    <property type="molecule type" value="Transcribed_RNA"/>
</dbReference>
<dbReference type="EMBL" id="HBUF01065916">
    <property type="protein sequence ID" value="CAG6627633.1"/>
    <property type="molecule type" value="Transcribed_RNA"/>
</dbReference>
<protein>
    <recommendedName>
        <fullName evidence="2">C2H2-type domain-containing protein</fullName>
    </recommendedName>
</protein>
<dbReference type="AlphaFoldDB" id="A0A8D8VN67"/>
<dbReference type="EMBL" id="HBUF01571816">
    <property type="protein sequence ID" value="CAG6766893.1"/>
    <property type="molecule type" value="Transcribed_RNA"/>
</dbReference>
<dbReference type="EMBL" id="HBUF01294137">
    <property type="protein sequence ID" value="CAG6689815.1"/>
    <property type="molecule type" value="Transcribed_RNA"/>
</dbReference>
<name>A0A8D8VN67_9HEMI</name>
<sequence length="100" mass="11157">MLALPVVQIKTEYPDDDYETLPGEQPNEFIDVYDAQHIGADRKPVLNLMYHNNNNEGDKTAPPGGFGAQQQQDHRCTKCGTQFSSLDSVLRHLLVGCVKN</sequence>
<evidence type="ECO:0008006" key="2">
    <source>
        <dbReference type="Google" id="ProtNLM"/>
    </source>
</evidence>